<comment type="caution">
    <text evidence="2">The sequence shown here is derived from an EMBL/GenBank/DDBJ whole genome shotgun (WGS) entry which is preliminary data.</text>
</comment>
<dbReference type="EMBL" id="VDCI01000007">
    <property type="protein sequence ID" value="TNJ36245.1"/>
    <property type="molecule type" value="Genomic_DNA"/>
</dbReference>
<reference evidence="2 3" key="1">
    <citation type="submission" date="2019-05" db="EMBL/GenBank/DDBJ databases">
        <title>Draft Whole-Genome sequence of the green sulfur bacterium Prosthecochloris vibrioformis DSM 260.</title>
        <authorList>
            <person name="Meyer T.E."/>
            <person name="Kyndt J.A."/>
        </authorList>
    </citation>
    <scope>NUCLEOTIDE SEQUENCE [LARGE SCALE GENOMIC DNA]</scope>
    <source>
        <strain evidence="2 3">DSM 260</strain>
    </source>
</reference>
<organism evidence="2 3">
    <name type="scientific">Prosthecochloris vibrioformis</name>
    <name type="common">Chlorobium vibrioforme</name>
    <dbReference type="NCBI Taxonomy" id="1098"/>
    <lineage>
        <taxon>Bacteria</taxon>
        <taxon>Pseudomonadati</taxon>
        <taxon>Chlorobiota</taxon>
        <taxon>Chlorobiia</taxon>
        <taxon>Chlorobiales</taxon>
        <taxon>Chlorobiaceae</taxon>
        <taxon>Prosthecochloris</taxon>
    </lineage>
</organism>
<proteinExistence type="predicted"/>
<evidence type="ECO:0000313" key="2">
    <source>
        <dbReference type="EMBL" id="TNJ36245.1"/>
    </source>
</evidence>
<dbReference type="Proteomes" id="UP000309544">
    <property type="component" value="Unassembled WGS sequence"/>
</dbReference>
<protein>
    <submittedName>
        <fullName evidence="2">Uncharacterized protein</fullName>
    </submittedName>
</protein>
<keyword evidence="1" id="KW-0472">Membrane</keyword>
<gene>
    <name evidence="2" type="ORF">FGF68_08385</name>
</gene>
<evidence type="ECO:0000256" key="1">
    <source>
        <dbReference type="SAM" id="Phobius"/>
    </source>
</evidence>
<name>A0A5C4RYY2_PROVB</name>
<keyword evidence="1" id="KW-1133">Transmembrane helix</keyword>
<dbReference type="AlphaFoldDB" id="A0A5C4RYY2"/>
<keyword evidence="1" id="KW-0812">Transmembrane</keyword>
<sequence>MFKPGFFWAARRDGPYNGMDAIREYALPLIAMVQLLKFPIIGEPRPAMFYALFCFSVDVAVLLLLSGIGSKRRTEQGLAAFTLTPFWVAEPFFLFTGSGWIFALCAVCYVLLLQRFALSRLGESSGYLLAVGTVFVLLGAFVLQHGGAIFVNTY</sequence>
<accession>A0A5C4RYY2</accession>
<feature type="transmembrane region" description="Helical" evidence="1">
    <location>
        <begin position="100"/>
        <end position="118"/>
    </location>
</feature>
<feature type="transmembrane region" description="Helical" evidence="1">
    <location>
        <begin position="47"/>
        <end position="65"/>
    </location>
</feature>
<keyword evidence="3" id="KW-1185">Reference proteome</keyword>
<feature type="transmembrane region" description="Helical" evidence="1">
    <location>
        <begin position="127"/>
        <end position="151"/>
    </location>
</feature>
<evidence type="ECO:0000313" key="3">
    <source>
        <dbReference type="Proteomes" id="UP000309544"/>
    </source>
</evidence>